<feature type="non-terminal residue" evidence="1">
    <location>
        <position position="1"/>
    </location>
</feature>
<proteinExistence type="predicted"/>
<gene>
    <name evidence="1" type="ORF">METZ01_LOCUS355763</name>
</gene>
<dbReference type="AlphaFoldDB" id="A0A382RYY2"/>
<evidence type="ECO:0000313" key="1">
    <source>
        <dbReference type="EMBL" id="SVD02909.1"/>
    </source>
</evidence>
<sequence length="115" mass="12656">DFPNRNGILGASLSDRCGGRAHGIDLPPKTGPGVELDVGWMEGGEMPTKRHIPEQVINELRGAEVAMAQRSTVVEAGRQIWVTQQTFYRWRDEYGGRRIDQVKKAEAAGIGEHSS</sequence>
<name>A0A382RYY2_9ZZZZ</name>
<protein>
    <submittedName>
        <fullName evidence="1">Uncharacterized protein</fullName>
    </submittedName>
</protein>
<accession>A0A382RYY2</accession>
<organism evidence="1">
    <name type="scientific">marine metagenome</name>
    <dbReference type="NCBI Taxonomy" id="408172"/>
    <lineage>
        <taxon>unclassified sequences</taxon>
        <taxon>metagenomes</taxon>
        <taxon>ecological metagenomes</taxon>
    </lineage>
</organism>
<reference evidence="1" key="1">
    <citation type="submission" date="2018-05" db="EMBL/GenBank/DDBJ databases">
        <authorList>
            <person name="Lanie J.A."/>
            <person name="Ng W.-L."/>
            <person name="Kazmierczak K.M."/>
            <person name="Andrzejewski T.M."/>
            <person name="Davidsen T.M."/>
            <person name="Wayne K.J."/>
            <person name="Tettelin H."/>
            <person name="Glass J.I."/>
            <person name="Rusch D."/>
            <person name="Podicherti R."/>
            <person name="Tsui H.-C.T."/>
            <person name="Winkler M.E."/>
        </authorList>
    </citation>
    <scope>NUCLEOTIDE SEQUENCE</scope>
</reference>
<dbReference type="EMBL" id="UINC01125225">
    <property type="protein sequence ID" value="SVD02909.1"/>
    <property type="molecule type" value="Genomic_DNA"/>
</dbReference>